<dbReference type="InterPro" id="IPR003737">
    <property type="entry name" value="GlcNAc_PI_deacetylase-related"/>
</dbReference>
<comment type="caution">
    <text evidence="2">The sequence shown here is derived from an EMBL/GenBank/DDBJ whole genome shotgun (WGS) entry which is preliminary data.</text>
</comment>
<gene>
    <name evidence="2" type="ORF">NM203_16155</name>
</gene>
<keyword evidence="3" id="KW-1185">Reference proteome</keyword>
<dbReference type="InterPro" id="IPR008715">
    <property type="entry name" value="SAM-MeTfrase_NodS-like"/>
</dbReference>
<dbReference type="SUPFAM" id="SSF102588">
    <property type="entry name" value="LmbE-like"/>
    <property type="match status" value="1"/>
</dbReference>
<evidence type="ECO:0000256" key="1">
    <source>
        <dbReference type="ARBA" id="ARBA00022833"/>
    </source>
</evidence>
<dbReference type="Pfam" id="PF02585">
    <property type="entry name" value="PIG-L"/>
    <property type="match status" value="1"/>
</dbReference>
<dbReference type="PANTHER" id="PTHR12993">
    <property type="entry name" value="N-ACETYLGLUCOSAMINYL-PHOSPHATIDYLINOSITOL DE-N-ACETYLASE-RELATED"/>
    <property type="match status" value="1"/>
</dbReference>
<dbReference type="PANTHER" id="PTHR12993:SF29">
    <property type="entry name" value="BLR3841 PROTEIN"/>
    <property type="match status" value="1"/>
</dbReference>
<proteinExistence type="predicted"/>
<dbReference type="Gene3D" id="3.40.50.10320">
    <property type="entry name" value="LmbE-like"/>
    <property type="match status" value="1"/>
</dbReference>
<evidence type="ECO:0000313" key="3">
    <source>
        <dbReference type="Proteomes" id="UP001651690"/>
    </source>
</evidence>
<dbReference type="Gene3D" id="3.40.50.150">
    <property type="entry name" value="Vaccinia Virus protein VP39"/>
    <property type="match status" value="1"/>
</dbReference>
<dbReference type="EMBL" id="JANDBD010000006">
    <property type="protein sequence ID" value="MCP9273722.1"/>
    <property type="molecule type" value="Genomic_DNA"/>
</dbReference>
<dbReference type="SUPFAM" id="SSF53335">
    <property type="entry name" value="S-adenosyl-L-methionine-dependent methyltransferases"/>
    <property type="match status" value="1"/>
</dbReference>
<sequence length="458" mass="49716">MSSLPDAVVRARPFTHRDGGTDEPTWLMSAEWDDVPRLDTAALLRRYASVVLVAPHPDDESLALGATLADLADAGVAVTVVVATHGGGSPGGTVRRREGDRAVRTLSTRIEVIWWDLPDGGLADAQDALRAGLAELVDESTLLFAPVECDGHSDHEAVARAAEAVALDRSAALLLYPVWLWHWATPADLDWSRLRTLAPSLRALQAKRDAIDCHRSQLVSADGHPIVGSGVLARARRVAETVIVPLPPGLAGRVADDVAESSRGRSEVARPFEEMYDTGDDDPWQFDGSVYERRRLELVAACLGRERYGRVLEIGCATGQLATRLCDRAAEVVALDASAAALRVAKERSDAVRWVLGAAPRDIPDGDYDLIVMSEIGYFLDGVDLLTTLRALRRRLRPDGELVVANWRGPTENIPLDGETVQQQAAAMLDLPLRAHYEDVDLVIDVWGQPVSVYGAHR</sequence>
<dbReference type="Proteomes" id="UP001651690">
    <property type="component" value="Unassembled WGS sequence"/>
</dbReference>
<dbReference type="InterPro" id="IPR024078">
    <property type="entry name" value="LmbE-like_dom_sf"/>
</dbReference>
<protein>
    <submittedName>
        <fullName evidence="2">PIG-L family deacetylase</fullName>
    </submittedName>
</protein>
<keyword evidence="1" id="KW-0862">Zinc</keyword>
<accession>A0ABT1M5J5</accession>
<dbReference type="RefSeq" id="WP_255061032.1">
    <property type="nucleotide sequence ID" value="NZ_JANDBD010000006.1"/>
</dbReference>
<reference evidence="2 3" key="1">
    <citation type="submission" date="2022-06" db="EMBL/GenBank/DDBJ databases">
        <title>Mycolicibacterium sp. CAU 1645 isolated from seawater.</title>
        <authorList>
            <person name="Kim W."/>
        </authorList>
    </citation>
    <scope>NUCLEOTIDE SEQUENCE [LARGE SCALE GENOMIC DNA]</scope>
    <source>
        <strain evidence="2 3">CAU 1645</strain>
    </source>
</reference>
<name>A0ABT1M5J5_9MYCO</name>
<dbReference type="InterPro" id="IPR029063">
    <property type="entry name" value="SAM-dependent_MTases_sf"/>
</dbReference>
<dbReference type="CDD" id="cd02440">
    <property type="entry name" value="AdoMet_MTases"/>
    <property type="match status" value="1"/>
</dbReference>
<organism evidence="2 3">
    <name type="scientific">Mycolicibacterium arenosum</name>
    <dbReference type="NCBI Taxonomy" id="2952157"/>
    <lineage>
        <taxon>Bacteria</taxon>
        <taxon>Bacillati</taxon>
        <taxon>Actinomycetota</taxon>
        <taxon>Actinomycetes</taxon>
        <taxon>Mycobacteriales</taxon>
        <taxon>Mycobacteriaceae</taxon>
        <taxon>Mycolicibacterium</taxon>
    </lineage>
</organism>
<dbReference type="Pfam" id="PF05401">
    <property type="entry name" value="NodS"/>
    <property type="match status" value="1"/>
</dbReference>
<evidence type="ECO:0000313" key="2">
    <source>
        <dbReference type="EMBL" id="MCP9273722.1"/>
    </source>
</evidence>